<dbReference type="GO" id="GO:0016787">
    <property type="term" value="F:hydrolase activity"/>
    <property type="evidence" value="ECO:0007669"/>
    <property type="project" value="UniProtKB-KW"/>
</dbReference>
<feature type="compositionally biased region" description="Polar residues" evidence="1">
    <location>
        <begin position="317"/>
        <end position="328"/>
    </location>
</feature>
<dbReference type="Gene3D" id="3.40.50.1820">
    <property type="entry name" value="alpha/beta hydrolase"/>
    <property type="match status" value="1"/>
</dbReference>
<dbReference type="RefSeq" id="WP_385858203.1">
    <property type="nucleotide sequence ID" value="NZ_JBHMAR010000004.1"/>
</dbReference>
<organism evidence="3 4">
    <name type="scientific">Streptomyces thermocoprophilus</name>
    <dbReference type="NCBI Taxonomy" id="78356"/>
    <lineage>
        <taxon>Bacteria</taxon>
        <taxon>Bacillati</taxon>
        <taxon>Actinomycetota</taxon>
        <taxon>Actinomycetes</taxon>
        <taxon>Kitasatosporales</taxon>
        <taxon>Streptomycetaceae</taxon>
        <taxon>Streptomyces</taxon>
    </lineage>
</organism>
<dbReference type="SUPFAM" id="SSF53474">
    <property type="entry name" value="alpha/beta-Hydrolases"/>
    <property type="match status" value="1"/>
</dbReference>
<gene>
    <name evidence="3" type="ORF">ACFFRO_05740</name>
</gene>
<dbReference type="EMBL" id="JBHMAR010000004">
    <property type="protein sequence ID" value="MFB9734640.1"/>
    <property type="molecule type" value="Genomic_DNA"/>
</dbReference>
<proteinExistence type="predicted"/>
<protein>
    <submittedName>
        <fullName evidence="3">Alpha/beta fold hydrolase</fullName>
    </submittedName>
</protein>
<name>A0ABV5VAA5_9ACTN</name>
<comment type="caution">
    <text evidence="3">The sequence shown here is derived from an EMBL/GenBank/DDBJ whole genome shotgun (WGS) entry which is preliminary data.</text>
</comment>
<feature type="region of interest" description="Disordered" evidence="1">
    <location>
        <begin position="285"/>
        <end position="334"/>
    </location>
</feature>
<sequence length="334" mass="34786">METENPMDGDAGTGRTAGTTGHPDGAAQTPGRATEAGAPGRATDAGVPGRATGAGAPPTVYLLHGLLGTGHAHFAAQLRAWHGRLRCVPVDLPGHGRCRRDAADDYFDDALRYLLAVLERFGPGRLIGVSYLGGPLAHRCAAARPDLVTSLVLTGFAPDVSRESFLTLIAGFERLAAAQPALAAEYEQLHGPRWRRTLDAVTGHVERDFERTALVRAADVAALRMPVLVLNGSLKSVERAAAEQASGWGGNVTGRVVTGAGHLVGHDRPEEFDEAVSGFWRTAHGSARSTAHGTPRGSARNTSQDTAYDAPHGTAHGTPQGTAQSTAEGTPAGR</sequence>
<keyword evidence="4" id="KW-1185">Reference proteome</keyword>
<evidence type="ECO:0000313" key="3">
    <source>
        <dbReference type="EMBL" id="MFB9734640.1"/>
    </source>
</evidence>
<feature type="compositionally biased region" description="Low complexity" evidence="1">
    <location>
        <begin position="8"/>
        <end position="21"/>
    </location>
</feature>
<evidence type="ECO:0000256" key="1">
    <source>
        <dbReference type="SAM" id="MobiDB-lite"/>
    </source>
</evidence>
<dbReference type="PANTHER" id="PTHR43194">
    <property type="entry name" value="HYDROLASE ALPHA/BETA FOLD FAMILY"/>
    <property type="match status" value="1"/>
</dbReference>
<feature type="region of interest" description="Disordered" evidence="1">
    <location>
        <begin position="1"/>
        <end position="51"/>
    </location>
</feature>
<evidence type="ECO:0000259" key="2">
    <source>
        <dbReference type="Pfam" id="PF12697"/>
    </source>
</evidence>
<dbReference type="Pfam" id="PF12697">
    <property type="entry name" value="Abhydrolase_6"/>
    <property type="match status" value="1"/>
</dbReference>
<feature type="domain" description="AB hydrolase-1" evidence="2">
    <location>
        <begin position="60"/>
        <end position="274"/>
    </location>
</feature>
<keyword evidence="3" id="KW-0378">Hydrolase</keyword>
<reference evidence="3 4" key="1">
    <citation type="submission" date="2024-09" db="EMBL/GenBank/DDBJ databases">
        <authorList>
            <person name="Sun Q."/>
            <person name="Mori K."/>
        </authorList>
    </citation>
    <scope>NUCLEOTIDE SEQUENCE [LARGE SCALE GENOMIC DNA]</scope>
    <source>
        <strain evidence="3 4">JCM 10918</strain>
    </source>
</reference>
<dbReference type="InterPro" id="IPR029058">
    <property type="entry name" value="AB_hydrolase_fold"/>
</dbReference>
<dbReference type="InterPro" id="IPR000073">
    <property type="entry name" value="AB_hydrolase_1"/>
</dbReference>
<dbReference type="Proteomes" id="UP001589703">
    <property type="component" value="Unassembled WGS sequence"/>
</dbReference>
<evidence type="ECO:0000313" key="4">
    <source>
        <dbReference type="Proteomes" id="UP001589703"/>
    </source>
</evidence>
<dbReference type="InterPro" id="IPR050228">
    <property type="entry name" value="Carboxylesterase_BioH"/>
</dbReference>
<dbReference type="PANTHER" id="PTHR43194:SF2">
    <property type="entry name" value="PEROXISOMAL MEMBRANE PROTEIN LPX1"/>
    <property type="match status" value="1"/>
</dbReference>
<accession>A0ABV5VAA5</accession>